<feature type="transmembrane region" description="Helical" evidence="6">
    <location>
        <begin position="333"/>
        <end position="353"/>
    </location>
</feature>
<dbReference type="SUPFAM" id="SSF51206">
    <property type="entry name" value="cAMP-binding domain-like"/>
    <property type="match status" value="1"/>
</dbReference>
<evidence type="ECO:0000256" key="4">
    <source>
        <dbReference type="ARBA" id="ARBA00023136"/>
    </source>
</evidence>
<proteinExistence type="predicted"/>
<keyword evidence="2 6" id="KW-0812">Transmembrane</keyword>
<dbReference type="Proteomes" id="UP000002009">
    <property type="component" value="Chromosome 12"/>
</dbReference>
<gene>
    <name evidence="8" type="ORF">MICPUN_62974</name>
</gene>
<feature type="transmembrane region" description="Helical" evidence="6">
    <location>
        <begin position="154"/>
        <end position="175"/>
    </location>
</feature>
<protein>
    <submittedName>
        <fullName evidence="8">Voltage-gated ion channel superfamily</fullName>
    </submittedName>
</protein>
<feature type="transmembrane region" description="Helical" evidence="6">
    <location>
        <begin position="130"/>
        <end position="148"/>
    </location>
</feature>
<dbReference type="SUPFAM" id="SSF81324">
    <property type="entry name" value="Voltage-gated potassium channels"/>
    <property type="match status" value="1"/>
</dbReference>
<evidence type="ECO:0000256" key="6">
    <source>
        <dbReference type="SAM" id="Phobius"/>
    </source>
</evidence>
<keyword evidence="9" id="KW-1185">Reference proteome</keyword>
<name>C1FJI6_MICCC</name>
<dbReference type="PRINTS" id="PR01463">
    <property type="entry name" value="EAGCHANLFMLY"/>
</dbReference>
<dbReference type="PANTHER" id="PTHR47823">
    <property type="entry name" value="ION_TRANS DOMAIN-CONTAINING PROTEIN"/>
    <property type="match status" value="1"/>
</dbReference>
<dbReference type="RefSeq" id="XP_002509347.1">
    <property type="nucleotide sequence ID" value="XM_002509301.1"/>
</dbReference>
<dbReference type="KEGG" id="mis:MICPUN_62974"/>
<dbReference type="GO" id="GO:0005249">
    <property type="term" value="F:voltage-gated potassium channel activity"/>
    <property type="evidence" value="ECO:0007669"/>
    <property type="project" value="InterPro"/>
</dbReference>
<evidence type="ECO:0000256" key="5">
    <source>
        <dbReference type="SAM" id="MobiDB-lite"/>
    </source>
</evidence>
<evidence type="ECO:0000256" key="1">
    <source>
        <dbReference type="ARBA" id="ARBA00004141"/>
    </source>
</evidence>
<feature type="transmembrane region" description="Helical" evidence="6">
    <location>
        <begin position="296"/>
        <end position="313"/>
    </location>
</feature>
<dbReference type="InParanoid" id="C1FJI6"/>
<feature type="compositionally biased region" description="Low complexity" evidence="5">
    <location>
        <begin position="838"/>
        <end position="852"/>
    </location>
</feature>
<organism evidence="8 9">
    <name type="scientific">Micromonas commoda (strain RCC299 / NOUM17 / CCMP2709)</name>
    <name type="common">Picoplanktonic green alga</name>
    <dbReference type="NCBI Taxonomy" id="296587"/>
    <lineage>
        <taxon>Eukaryota</taxon>
        <taxon>Viridiplantae</taxon>
        <taxon>Chlorophyta</taxon>
        <taxon>Mamiellophyceae</taxon>
        <taxon>Mamiellales</taxon>
        <taxon>Mamiellaceae</taxon>
        <taxon>Micromonas</taxon>
    </lineage>
</organism>
<evidence type="ECO:0000313" key="9">
    <source>
        <dbReference type="Proteomes" id="UP000002009"/>
    </source>
</evidence>
<feature type="region of interest" description="Disordered" evidence="5">
    <location>
        <begin position="801"/>
        <end position="820"/>
    </location>
</feature>
<dbReference type="InterPro" id="IPR005821">
    <property type="entry name" value="Ion_trans_dom"/>
</dbReference>
<dbReference type="EMBL" id="CP001577">
    <property type="protein sequence ID" value="ACO70605.1"/>
    <property type="molecule type" value="Genomic_DNA"/>
</dbReference>
<evidence type="ECO:0000256" key="3">
    <source>
        <dbReference type="ARBA" id="ARBA00022989"/>
    </source>
</evidence>
<dbReference type="Gene3D" id="1.10.287.70">
    <property type="match status" value="1"/>
</dbReference>
<dbReference type="PANTHER" id="PTHR47823:SF11">
    <property type="entry name" value="K+-CHANNEL ERG AND RELATED PROTEINS"/>
    <property type="match status" value="1"/>
</dbReference>
<accession>C1FJI6</accession>
<dbReference type="InterPro" id="IPR018490">
    <property type="entry name" value="cNMP-bd_dom_sf"/>
</dbReference>
<dbReference type="AlphaFoldDB" id="C1FJI6"/>
<evidence type="ECO:0000256" key="2">
    <source>
        <dbReference type="ARBA" id="ARBA00022692"/>
    </source>
</evidence>
<feature type="transmembrane region" description="Helical" evidence="6">
    <location>
        <begin position="360"/>
        <end position="378"/>
    </location>
</feature>
<dbReference type="eggNOG" id="KOG0501">
    <property type="taxonomic scope" value="Eukaryota"/>
</dbReference>
<feature type="region of interest" description="Disordered" evidence="5">
    <location>
        <begin position="838"/>
        <end position="870"/>
    </location>
</feature>
<keyword evidence="3 6" id="KW-1133">Transmembrane helix</keyword>
<dbReference type="InterPro" id="IPR003938">
    <property type="entry name" value="K_chnl_volt-dep_EAG/ELK/ERG"/>
</dbReference>
<dbReference type="STRING" id="296587.C1FJI6"/>
<feature type="region of interest" description="Disordered" evidence="5">
    <location>
        <begin position="1"/>
        <end position="84"/>
    </location>
</feature>
<sequence>MSSATKPRRSLNGGTSPSRGRGRSPPREREMVQRNHRRGPSFESVGEATEDDDSVLGDGAPKAAQLSRARSRVEGREGAHQSSVAAVKGFEQKASQIAEAIKEQERGDGAIDPMVMHPSAEWRRYWDGHFNFIVLVYIAFTVPYRLAFDMPAMGGWYLFEFIIDLYYWVDFVMCFHTAYWEKIDDGDDVRYVTDLEEIRAHYLRTWFLFDLLAILPVEYIKRNAQNIAVCSWHLVKDPCGDHVVKGVDHHVMRAFTVIRLFRLLKLGHLPRVQRIIFGYFDEFILKYHLFFSMSKLLLSLTFISHWMACLYGSQYNFEREDHSGIEGLHWEMYIGAMYWAVQTVTTVGYGNIVPTTISERVIACFVMLLGGFVFSTIISKVASVLEPNSGENIEVRRKLALRRFIEEKKIPRSLIVRINTYYKNEKDDSFGNNEVIAGLPDVIRTDVNYFVYGGVIIDAFAGTVMPNEMFVEFMCRRMYPKRYTRDMPLSMTNEFVENIFIVAEGRVAVAAREEDLLEDTGDVDTKAYNEKISDANCDNDDPGAGCLMPPGALINPGVALGYNRGVLCTRPYDKIVNLMVLAKQDLMDVVEEHQPLLARNVMDEFIEQLTWSRKSAQRLGLEGIGRIDLWDEENKRVKAKWDVILQQERRKEDEARLSRGGSLNSRDDDDAIVEAPQLIEAEIGGDKFELVQKQVQQQSIVLAQVANSFKESAEKTRDKLGEQNADLKKFQTSVIDALKSHSHRIERIEGAIEGLHRLLVAQMGGLPYHAETGEDTAGGVGFGTASDPYLAKAKDDLRLGGRAYAGQPKPRGGPDDFGVEALNADVADDDNARRLKYAAGASASGRPGSRSSPQPPPLQGYEAARLRRAL</sequence>
<dbReference type="OrthoDB" id="426293at2759"/>
<comment type="subcellular location">
    <subcellularLocation>
        <location evidence="1">Membrane</location>
        <topology evidence="1">Multi-pass membrane protein</topology>
    </subcellularLocation>
</comment>
<feature type="domain" description="Ion transport" evidence="7">
    <location>
        <begin position="130"/>
        <end position="379"/>
    </location>
</feature>
<keyword evidence="4 6" id="KW-0472">Membrane</keyword>
<dbReference type="GO" id="GO:0016020">
    <property type="term" value="C:membrane"/>
    <property type="evidence" value="ECO:0007669"/>
    <property type="project" value="UniProtKB-SubCell"/>
</dbReference>
<reference evidence="8 9" key="1">
    <citation type="journal article" date="2009" name="Science">
        <title>Green evolution and dynamic adaptations revealed by genomes of the marine picoeukaryotes Micromonas.</title>
        <authorList>
            <person name="Worden A.Z."/>
            <person name="Lee J.H."/>
            <person name="Mock T."/>
            <person name="Rouze P."/>
            <person name="Simmons M.P."/>
            <person name="Aerts A.L."/>
            <person name="Allen A.E."/>
            <person name="Cuvelier M.L."/>
            <person name="Derelle E."/>
            <person name="Everett M.V."/>
            <person name="Foulon E."/>
            <person name="Grimwood J."/>
            <person name="Gundlach H."/>
            <person name="Henrissat B."/>
            <person name="Napoli C."/>
            <person name="McDonald S.M."/>
            <person name="Parker M.S."/>
            <person name="Rombauts S."/>
            <person name="Salamov A."/>
            <person name="Von Dassow P."/>
            <person name="Badger J.H."/>
            <person name="Coutinho P.M."/>
            <person name="Demir E."/>
            <person name="Dubchak I."/>
            <person name="Gentemann C."/>
            <person name="Eikrem W."/>
            <person name="Gready J.E."/>
            <person name="John U."/>
            <person name="Lanier W."/>
            <person name="Lindquist E.A."/>
            <person name="Lucas S."/>
            <person name="Mayer K.F."/>
            <person name="Moreau H."/>
            <person name="Not F."/>
            <person name="Otillar R."/>
            <person name="Panaud O."/>
            <person name="Pangilinan J."/>
            <person name="Paulsen I."/>
            <person name="Piegu B."/>
            <person name="Poliakov A."/>
            <person name="Robbens S."/>
            <person name="Schmutz J."/>
            <person name="Toulza E."/>
            <person name="Wyss T."/>
            <person name="Zelensky A."/>
            <person name="Zhou K."/>
            <person name="Armbrust E.V."/>
            <person name="Bhattacharya D."/>
            <person name="Goodenough U.W."/>
            <person name="Van de Peer Y."/>
            <person name="Grigoriev I.V."/>
        </authorList>
    </citation>
    <scope>NUCLEOTIDE SEQUENCE [LARGE SCALE GENOMIC DNA]</scope>
    <source>
        <strain evidence="9">RCC299 / NOUM17</strain>
    </source>
</reference>
<evidence type="ECO:0000313" key="8">
    <source>
        <dbReference type="EMBL" id="ACO70605.1"/>
    </source>
</evidence>
<dbReference type="GeneID" id="8247982"/>
<dbReference type="Pfam" id="PF00520">
    <property type="entry name" value="Ion_trans"/>
    <property type="match status" value="1"/>
</dbReference>
<evidence type="ECO:0000259" key="7">
    <source>
        <dbReference type="Pfam" id="PF00520"/>
    </source>
</evidence>